<dbReference type="AlphaFoldDB" id="A0A3M8LGJ6"/>
<gene>
    <name evidence="1" type="ORF">EEJ31_05490</name>
</gene>
<evidence type="ECO:0000313" key="1">
    <source>
        <dbReference type="EMBL" id="RNE64019.1"/>
    </source>
</evidence>
<reference evidence="1 2" key="1">
    <citation type="submission" date="2018-11" db="EMBL/GenBank/DDBJ databases">
        <title>Cryobacterium sp. nov., isolated from rhizosphere soil of lettuce.</title>
        <authorList>
            <person name="Wang Y."/>
        </authorList>
    </citation>
    <scope>NUCLEOTIDE SEQUENCE [LARGE SCALE GENOMIC DNA]</scope>
    <source>
        <strain evidence="1 2">NEAU-85</strain>
    </source>
</reference>
<proteinExistence type="predicted"/>
<evidence type="ECO:0000313" key="2">
    <source>
        <dbReference type="Proteomes" id="UP000279859"/>
    </source>
</evidence>
<keyword evidence="2" id="KW-1185">Reference proteome</keyword>
<dbReference type="RefSeq" id="WP_123045291.1">
    <property type="nucleotide sequence ID" value="NZ_RDSR01000006.1"/>
</dbReference>
<organism evidence="1 2">
    <name type="scientific">Cryobacterium tepidiphilum</name>
    <dbReference type="NCBI Taxonomy" id="2486026"/>
    <lineage>
        <taxon>Bacteria</taxon>
        <taxon>Bacillati</taxon>
        <taxon>Actinomycetota</taxon>
        <taxon>Actinomycetes</taxon>
        <taxon>Micrococcales</taxon>
        <taxon>Microbacteriaceae</taxon>
        <taxon>Cryobacterium</taxon>
    </lineage>
</organism>
<comment type="caution">
    <text evidence="1">The sequence shown here is derived from an EMBL/GenBank/DDBJ whole genome shotgun (WGS) entry which is preliminary data.</text>
</comment>
<protein>
    <submittedName>
        <fullName evidence="1">Uncharacterized protein</fullName>
    </submittedName>
</protein>
<dbReference type="Proteomes" id="UP000279859">
    <property type="component" value="Unassembled WGS sequence"/>
</dbReference>
<dbReference type="OrthoDB" id="5176171at2"/>
<accession>A0A3M8LGJ6</accession>
<dbReference type="EMBL" id="RDSR01000006">
    <property type="protein sequence ID" value="RNE64019.1"/>
    <property type="molecule type" value="Genomic_DNA"/>
</dbReference>
<name>A0A3M8LGJ6_9MICO</name>
<sequence>MEASIAAAQQGDITRHYQLGHPFGVPEYGYAAEVGLGRIIADPGGWVTNEKGAVLLAASLPTAPARFAERAARITGDLGQASAELNRSIGEAVALVADTRAGIAAGTR</sequence>